<evidence type="ECO:0000256" key="1">
    <source>
        <dbReference type="SAM" id="Phobius"/>
    </source>
</evidence>
<dbReference type="RefSeq" id="WP_344739247.1">
    <property type="nucleotide sequence ID" value="NZ_BAABAY010000001.1"/>
</dbReference>
<keyword evidence="1" id="KW-0812">Transmembrane</keyword>
<keyword evidence="1" id="KW-1133">Transmembrane helix</keyword>
<comment type="caution">
    <text evidence="2">The sequence shown here is derived from an EMBL/GenBank/DDBJ whole genome shotgun (WGS) entry which is preliminary data.</text>
</comment>
<keyword evidence="1" id="KW-0472">Membrane</keyword>
<name>A0ABW7MVQ0_9FLAO</name>
<sequence length="242" mass="28406">MIKLFNNIRKQLIKEGKVLNYLKYAVGEIVLVVIGILIALSINNWNEQRHDRQLERQYLENFAADFKRDYNSFEYFKNSVPKKIKALLLARKYIFESPEIKDTLKFIDTLGYGGVGSRTSFFENQSTYKDITSTGNLRLIQNEKIRQAILTYYQYSENTEVYLNNLRTDYSTFMNSLYPYDRKKSFKPYPKEIKKIMSALKTDSYLKLTNDELAFAYALGVRMNGLTDFNTGLLKMIETELK</sequence>
<keyword evidence="3" id="KW-1185">Reference proteome</keyword>
<evidence type="ECO:0000313" key="3">
    <source>
        <dbReference type="Proteomes" id="UP001610100"/>
    </source>
</evidence>
<accession>A0ABW7MVQ0</accession>
<organism evidence="2 3">
    <name type="scientific">Gaetbulibacter aestuarii</name>
    <dbReference type="NCBI Taxonomy" id="1502358"/>
    <lineage>
        <taxon>Bacteria</taxon>
        <taxon>Pseudomonadati</taxon>
        <taxon>Bacteroidota</taxon>
        <taxon>Flavobacteriia</taxon>
        <taxon>Flavobacteriales</taxon>
        <taxon>Flavobacteriaceae</taxon>
        <taxon>Gaetbulibacter</taxon>
    </lineage>
</organism>
<evidence type="ECO:0000313" key="2">
    <source>
        <dbReference type="EMBL" id="MFH6770750.1"/>
    </source>
</evidence>
<dbReference type="Pfam" id="PF19578">
    <property type="entry name" value="DUF6090"/>
    <property type="match status" value="1"/>
</dbReference>
<reference evidence="2 3" key="1">
    <citation type="submission" date="2024-02" db="EMBL/GenBank/DDBJ databases">
        <title>A Gaetbulibacter species isolated from tidal flats and genomic insights of their niches.</title>
        <authorList>
            <person name="Ye Y."/>
        </authorList>
    </citation>
    <scope>NUCLEOTIDE SEQUENCE [LARGE SCALE GENOMIC DNA]</scope>
    <source>
        <strain evidence="2 3">KYW382</strain>
    </source>
</reference>
<proteinExistence type="predicted"/>
<gene>
    <name evidence="2" type="ORF">V8G58_02300</name>
</gene>
<protein>
    <submittedName>
        <fullName evidence="2">DUF6090 family protein</fullName>
    </submittedName>
</protein>
<dbReference type="Proteomes" id="UP001610100">
    <property type="component" value="Unassembled WGS sequence"/>
</dbReference>
<dbReference type="EMBL" id="JBAWKB010000001">
    <property type="protein sequence ID" value="MFH6770750.1"/>
    <property type="molecule type" value="Genomic_DNA"/>
</dbReference>
<feature type="transmembrane region" description="Helical" evidence="1">
    <location>
        <begin position="21"/>
        <end position="42"/>
    </location>
</feature>
<dbReference type="InterPro" id="IPR045749">
    <property type="entry name" value="DUF6090"/>
</dbReference>